<proteinExistence type="predicted"/>
<feature type="compositionally biased region" description="Pro residues" evidence="1">
    <location>
        <begin position="177"/>
        <end position="186"/>
    </location>
</feature>
<dbReference type="OrthoDB" id="266062at2759"/>
<name>A0A2V2XMG0_TRYCR</name>
<evidence type="ECO:0000256" key="1">
    <source>
        <dbReference type="SAM" id="MobiDB-lite"/>
    </source>
</evidence>
<dbReference type="VEuPathDB" id="TriTrypDB:TcYC6_0069760"/>
<dbReference type="Proteomes" id="UP000246078">
    <property type="component" value="Unassembled WGS sequence"/>
</dbReference>
<protein>
    <submittedName>
        <fullName evidence="2">Uncharacterized protein</fullName>
    </submittedName>
</protein>
<accession>A0A2V2XMG0</accession>
<dbReference type="VEuPathDB" id="TriTrypDB:TcCLB.510667.80"/>
<gene>
    <name evidence="2" type="ORF">C3747_1g671</name>
</gene>
<dbReference type="VEuPathDB" id="TriTrypDB:BCY84_14131"/>
<dbReference type="AlphaFoldDB" id="A0A2V2XMG0"/>
<dbReference type="VEuPathDB" id="TriTrypDB:TCDM_14151"/>
<dbReference type="VEuPathDB" id="TriTrypDB:C4B63_2g717"/>
<dbReference type="OMA" id="RMEPECM"/>
<dbReference type="VEuPathDB" id="TriTrypDB:TcG_00614"/>
<dbReference type="VEuPathDB" id="TriTrypDB:TcCL_ESM00009"/>
<dbReference type="EMBL" id="PRFC01000001">
    <property type="protein sequence ID" value="PWV22001.1"/>
    <property type="molecule type" value="Genomic_DNA"/>
</dbReference>
<organism evidence="2 3">
    <name type="scientific">Trypanosoma cruzi</name>
    <dbReference type="NCBI Taxonomy" id="5693"/>
    <lineage>
        <taxon>Eukaryota</taxon>
        <taxon>Discoba</taxon>
        <taxon>Euglenozoa</taxon>
        <taxon>Kinetoplastea</taxon>
        <taxon>Metakinetoplastina</taxon>
        <taxon>Trypanosomatida</taxon>
        <taxon>Trypanosomatidae</taxon>
        <taxon>Trypanosoma</taxon>
        <taxon>Schizotrypanum</taxon>
    </lineage>
</organism>
<evidence type="ECO:0000313" key="3">
    <source>
        <dbReference type="Proteomes" id="UP000246078"/>
    </source>
</evidence>
<sequence length="186" mass="20094">MSTSAYRVASLLRQENNKLCSDKEKNTLARLTRDVEAFLDHAADVPPVVMETPYDDGETDLMEVHLSVVAGVLEPCEPASDVTAVDGVFMPTAKNHVAMDRKRVREAQAMLNLLGALSTDCNMPTASVAAATRCRLSLGSGEKADFESDDESIAVFDADELENDTSSSDGESNVHGRPPPRILELN</sequence>
<reference evidence="2 3" key="1">
    <citation type="journal article" date="2018" name="Microb. Genom.">
        <title>Expanding an expanded genome: long-read sequencing of Trypanosoma cruzi.</title>
        <authorList>
            <person name="Berna L."/>
            <person name="Rodriguez M."/>
            <person name="Chiribao M.L."/>
            <person name="Parodi-Talice A."/>
            <person name="Pita S."/>
            <person name="Rijo G."/>
            <person name="Alvarez-Valin F."/>
            <person name="Robello C."/>
        </authorList>
    </citation>
    <scope>NUCLEOTIDE SEQUENCE [LARGE SCALE GENOMIC DNA]</scope>
    <source>
        <strain evidence="2 3">TCC</strain>
    </source>
</reference>
<comment type="caution">
    <text evidence="2">The sequence shown here is derived from an EMBL/GenBank/DDBJ whole genome shotgun (WGS) entry which is preliminary data.</text>
</comment>
<feature type="region of interest" description="Disordered" evidence="1">
    <location>
        <begin position="158"/>
        <end position="186"/>
    </location>
</feature>
<dbReference type="VEuPathDB" id="TriTrypDB:TcCLB.507009.80"/>
<dbReference type="VEuPathDB" id="TriTrypDB:TcBrA4_0061690"/>
<evidence type="ECO:0000313" key="2">
    <source>
        <dbReference type="EMBL" id="PWV22001.1"/>
    </source>
</evidence>
<dbReference type="VEuPathDB" id="TriTrypDB:C3747_1g671"/>